<dbReference type="RefSeq" id="WP_015906152.1">
    <property type="nucleotide sequence ID" value="NC_012108.1"/>
</dbReference>
<dbReference type="Proteomes" id="UP000000442">
    <property type="component" value="Chromosome"/>
</dbReference>
<dbReference type="NCBIfam" id="TIGR01965">
    <property type="entry name" value="VCBS_repeat"/>
    <property type="match status" value="1"/>
</dbReference>
<dbReference type="InterPro" id="IPR053784">
    <property type="entry name" value="Choice_anch_U_dom"/>
</dbReference>
<dbReference type="AlphaFoldDB" id="C0QDZ9"/>
<dbReference type="NCBIfam" id="NF041766">
    <property type="entry name" value="choice_anch_U"/>
    <property type="match status" value="1"/>
</dbReference>
<feature type="domain" description="Cadherin-like" evidence="1">
    <location>
        <begin position="686"/>
        <end position="785"/>
    </location>
</feature>
<dbReference type="OrthoDB" id="5414888at2"/>
<proteinExistence type="predicted"/>
<keyword evidence="3" id="KW-1185">Reference proteome</keyword>
<reference evidence="2 3" key="1">
    <citation type="journal article" date="2009" name="Environ. Microbiol.">
        <title>Genome sequence of Desulfobacterium autotrophicum HRM2, a marine sulfate reducer oxidizing organic carbon completely to carbon dioxide.</title>
        <authorList>
            <person name="Strittmatter A.W."/>
            <person name="Liesegang H."/>
            <person name="Rabus R."/>
            <person name="Decker I."/>
            <person name="Amann J."/>
            <person name="Andres S."/>
            <person name="Henne A."/>
            <person name="Fricke W.F."/>
            <person name="Martinez-Arias R."/>
            <person name="Bartels D."/>
            <person name="Goesmann A."/>
            <person name="Krause L."/>
            <person name="Puehler A."/>
            <person name="Klenk H.P."/>
            <person name="Richter M."/>
            <person name="Schuler M."/>
            <person name="Gloeckner F.O."/>
            <person name="Meyerdierks A."/>
            <person name="Gottschalk G."/>
            <person name="Amann R."/>
        </authorList>
    </citation>
    <scope>NUCLEOTIDE SEQUENCE [LARGE SCALE GENOMIC DNA]</scope>
    <source>
        <strain evidence="3">ATCC 43914 / DSM 3382 / HRM2</strain>
    </source>
</reference>
<protein>
    <recommendedName>
        <fullName evidence="1">Cadherin-like domain-containing protein</fullName>
    </recommendedName>
</protein>
<accession>C0QDZ9</accession>
<dbReference type="EMBL" id="CP001087">
    <property type="protein sequence ID" value="ACN17420.1"/>
    <property type="molecule type" value="Genomic_DNA"/>
</dbReference>
<dbReference type="eggNOG" id="COG2931">
    <property type="taxonomic scope" value="Bacteria"/>
</dbReference>
<dbReference type="HOGENOM" id="CLU_273082_0_0_7"/>
<evidence type="ECO:0000313" key="3">
    <source>
        <dbReference type="Proteomes" id="UP000000442"/>
    </source>
</evidence>
<evidence type="ECO:0000313" key="2">
    <source>
        <dbReference type="EMBL" id="ACN17420.1"/>
    </source>
</evidence>
<dbReference type="STRING" id="177437.HRM2_43640"/>
<sequence>MTTLNTSIRFAIIITCALFLIFAGCSSSNNDDDNSAELPPEDNTVAEFIYLGSSYTIDVSSHTSATVNEDSIAVFYPSDVAQENRPAGYDFPDGLISFTIENLNPAGGDTVTVVITFPTVFDADAKYYKVTNAGFEEYGGAVISGNQVTLTLTDNGIGDSDAIAGQITDPGGVAVPVGIGQTIENSQPMITLEQCVNTTTTYSQSRPALTALANGQYLAVWQSYIQDGDRYGIYAQRFDAAGVKLGVETLVNTTTEGMQQIPKAVGLHDGGYVILWLTTNGQFYGPGDLYFQRYNSDGLAVGDETLVGFTLTVGSTNKSIDITGLTGGGFVIAYTIYDHGGGEYVRYGIATQVFNAAGERIIAETIVNASADNHKHLPSVEALSDGGYVVAWQSYSASASLEDATRRIFFQRFDADGQPVGSETPVGTSTVGNQRFPDVAVFAAGGYVVVWEGNDLDGHQFDSDIAIRAQRFSASGEAIGPETQVNPLQNYDKGPVVSSFSDGGYIVAWESNRLWFDNPDDRMDIWARRFNASGSPMEDAFLVNLRTDYVQRTPAVAVLANDSYVVAWESLFTTDNRSEDVYARRLLTTGIAMGDENTSTTVDILPYAFDRDTDDVLSLYDCQIIEGDGSVSLVEGQIVFDPEMYFDYLAQGERTTVTLEIRVTDDSGEINAVSEPAVVDIIITGTNDLPVVTAPVTASATEEDLQFNVNLLENASDPDGDSLSVIALNLESGDATGVTVGTNALNINPADYVSLDEGESNVIEYSYTVFDGFQGVSQTASITITGLDDEPEPGPEDIQVNTCTDGDQRGPSVAVLSGGGYVVAWRSEDQDGDDDGIYFQRYNADGSELGDETLVNTTWEERQWQSEVSGLTDGGFVVTWRHDDGTAADNIYLQRFDASGEKVGSETRVNTTTTNYQSLPDVAGLNGGGYVVMWSSYVFNNSHDVHAQQYNAAGNAVGDETRINTTTENSQTPGGIIPLSDGGYLITWSSRDQDGDGNGVYFQRYDSSGITVDTETRVNTTTVNSQSGADAAALSDGGYVITWTSYEQDGFDGGIYHQRYVADGNTVGFETLVNTTTDNHQDFARVTGLSGGGYVVTWLSAFQDGSEYGVYSQRYGADGKPLGTETQVNTTTEGDQNGCSIAAINGGGYVITWESDGQDGDGYGIYLKQFDSNGEVVTVP</sequence>
<dbReference type="KEGG" id="dat:HRM2_43640"/>
<dbReference type="InterPro" id="IPR010221">
    <property type="entry name" value="VCBS_dom"/>
</dbReference>
<evidence type="ECO:0000259" key="1">
    <source>
        <dbReference type="Pfam" id="PF17892"/>
    </source>
</evidence>
<dbReference type="Pfam" id="PF17892">
    <property type="entry name" value="Cadherin_5"/>
    <property type="match status" value="1"/>
</dbReference>
<dbReference type="InterPro" id="IPR041690">
    <property type="entry name" value="Cadherin_5"/>
</dbReference>
<name>C0QDZ9_DESAH</name>
<organism evidence="2 3">
    <name type="scientific">Desulforapulum autotrophicum (strain ATCC 43914 / DSM 3382 / VKM B-1955 / HRM2)</name>
    <name type="common">Desulfobacterium autotrophicum</name>
    <dbReference type="NCBI Taxonomy" id="177437"/>
    <lineage>
        <taxon>Bacteria</taxon>
        <taxon>Pseudomonadati</taxon>
        <taxon>Thermodesulfobacteriota</taxon>
        <taxon>Desulfobacteria</taxon>
        <taxon>Desulfobacterales</taxon>
        <taxon>Desulfobacteraceae</taxon>
        <taxon>Desulforapulum</taxon>
    </lineage>
</organism>
<gene>
    <name evidence="2" type="ordered locus">HRM2_43640</name>
</gene>
<dbReference type="eggNOG" id="COG3391">
    <property type="taxonomic scope" value="Bacteria"/>
</dbReference>